<reference evidence="2" key="1">
    <citation type="submission" date="2019-12" db="EMBL/GenBank/DDBJ databases">
        <title>Genome sequencing and annotation of Brassica cretica.</title>
        <authorList>
            <person name="Studholme D.J."/>
            <person name="Sarris P.F."/>
        </authorList>
    </citation>
    <scope>NUCLEOTIDE SEQUENCE</scope>
    <source>
        <strain evidence="2">PFS-102/07</strain>
        <tissue evidence="2">Leaf</tissue>
    </source>
</reference>
<evidence type="ECO:0000313" key="2">
    <source>
        <dbReference type="EMBL" id="KAF2533888.1"/>
    </source>
</evidence>
<sequence>MIIYTKNPQWSNDDQTRPRQRRGGRGGRGGHGGTGSQSRDSSQIQDSASPHSSYHTSPSAAPAPAPLAPAAAPAPAPPGPPGVMSDAELVRQPGRDHLPYLTPFNRSGNGISAWINRMMYSALDKGHPTFTDFPTDKQHLWFRQFAVRALKLLTSADEEFQTLSEEEAEQAAEAQTEHAHIQEEEEQVIGDVDVNKESAVGDMVARQGHRRRLFTPTISTAVSNKMRMASALVSPRKKVGAKVGTRNGDGNKPPENKGPSNPKQGMGVTIMVLALSFFIMIWNKNGFLSSWCPPDLYVFVRHGREILFILEWKYGRVWRSSIDLFFTASTSFGNMEVIGVSWGVLDVNKGSWMISLSLGWFEYESVLLSWPDVRNLVYLWSLDETRRLKIRGVCWSVDSTNGIMCYEIIWRLLSRYNEKHLASEMKCGEEHSAFYRKWSSRL</sequence>
<feature type="compositionally biased region" description="Gly residues" evidence="1">
    <location>
        <begin position="26"/>
        <end position="35"/>
    </location>
</feature>
<dbReference type="EMBL" id="QGKY02002305">
    <property type="protein sequence ID" value="KAF2533888.1"/>
    <property type="molecule type" value="Genomic_DNA"/>
</dbReference>
<comment type="caution">
    <text evidence="2">The sequence shown here is derived from an EMBL/GenBank/DDBJ whole genome shotgun (WGS) entry which is preliminary data.</text>
</comment>
<name>A0A8S9FPF1_BRACR</name>
<evidence type="ECO:0000256" key="1">
    <source>
        <dbReference type="SAM" id="MobiDB-lite"/>
    </source>
</evidence>
<organism evidence="2">
    <name type="scientific">Brassica cretica</name>
    <name type="common">Mustard</name>
    <dbReference type="NCBI Taxonomy" id="69181"/>
    <lineage>
        <taxon>Eukaryota</taxon>
        <taxon>Viridiplantae</taxon>
        <taxon>Streptophyta</taxon>
        <taxon>Embryophyta</taxon>
        <taxon>Tracheophyta</taxon>
        <taxon>Spermatophyta</taxon>
        <taxon>Magnoliopsida</taxon>
        <taxon>eudicotyledons</taxon>
        <taxon>Gunneridae</taxon>
        <taxon>Pentapetalae</taxon>
        <taxon>rosids</taxon>
        <taxon>malvids</taxon>
        <taxon>Brassicales</taxon>
        <taxon>Brassicaceae</taxon>
        <taxon>Brassiceae</taxon>
        <taxon>Brassica</taxon>
    </lineage>
</organism>
<feature type="compositionally biased region" description="Polar residues" evidence="1">
    <location>
        <begin position="1"/>
        <end position="13"/>
    </location>
</feature>
<feature type="compositionally biased region" description="Pro residues" evidence="1">
    <location>
        <begin position="61"/>
        <end position="81"/>
    </location>
</feature>
<proteinExistence type="predicted"/>
<feature type="region of interest" description="Disordered" evidence="1">
    <location>
        <begin position="237"/>
        <end position="263"/>
    </location>
</feature>
<gene>
    <name evidence="2" type="ORF">F2Q70_00030875</name>
</gene>
<protein>
    <submittedName>
        <fullName evidence="2">Uncharacterized protein</fullName>
    </submittedName>
</protein>
<dbReference type="AlphaFoldDB" id="A0A8S9FPF1"/>
<feature type="compositionally biased region" description="Low complexity" evidence="1">
    <location>
        <begin position="36"/>
        <end position="60"/>
    </location>
</feature>
<feature type="region of interest" description="Disordered" evidence="1">
    <location>
        <begin position="1"/>
        <end position="87"/>
    </location>
</feature>
<accession>A0A8S9FPF1</accession>